<accession>A0A383V9M5</accession>
<feature type="compositionally biased region" description="Low complexity" evidence="6">
    <location>
        <begin position="310"/>
        <end position="333"/>
    </location>
</feature>
<dbReference type="AlphaFoldDB" id="A0A383V9M5"/>
<evidence type="ECO:0000259" key="8">
    <source>
        <dbReference type="Pfam" id="PF00892"/>
    </source>
</evidence>
<dbReference type="InterPro" id="IPR000620">
    <property type="entry name" value="EamA_dom"/>
</dbReference>
<keyword evidence="10" id="KW-1185">Reference proteome</keyword>
<evidence type="ECO:0000256" key="4">
    <source>
        <dbReference type="ARBA" id="ARBA00022989"/>
    </source>
</evidence>
<feature type="region of interest" description="Disordered" evidence="6">
    <location>
        <begin position="310"/>
        <end position="338"/>
    </location>
</feature>
<gene>
    <name evidence="9" type="ORF">BQ4739_LOCUS2885</name>
</gene>
<dbReference type="PANTHER" id="PTHR22911:SF6">
    <property type="entry name" value="SOLUTE CARRIER FAMILY 35 MEMBER G1"/>
    <property type="match status" value="1"/>
</dbReference>
<feature type="region of interest" description="Disordered" evidence="6">
    <location>
        <begin position="581"/>
        <end position="611"/>
    </location>
</feature>
<reference evidence="9 10" key="1">
    <citation type="submission" date="2016-10" db="EMBL/GenBank/DDBJ databases">
        <authorList>
            <person name="Cai Z."/>
        </authorList>
    </citation>
    <scope>NUCLEOTIDE SEQUENCE [LARGE SCALE GENOMIC DNA]</scope>
</reference>
<protein>
    <recommendedName>
        <fullName evidence="8">EamA domain-containing protein</fullName>
    </recommendedName>
</protein>
<evidence type="ECO:0000256" key="5">
    <source>
        <dbReference type="ARBA" id="ARBA00023136"/>
    </source>
</evidence>
<name>A0A383V9M5_TETOB</name>
<dbReference type="GO" id="GO:0016020">
    <property type="term" value="C:membrane"/>
    <property type="evidence" value="ECO:0007669"/>
    <property type="project" value="InterPro"/>
</dbReference>
<keyword evidence="3 7" id="KW-0812">Transmembrane</keyword>
<feature type="transmembrane region" description="Helical" evidence="7">
    <location>
        <begin position="235"/>
        <end position="252"/>
    </location>
</feature>
<dbReference type="Pfam" id="PF00892">
    <property type="entry name" value="EamA"/>
    <property type="match status" value="2"/>
</dbReference>
<dbReference type="EMBL" id="FNXT01000216">
    <property type="protein sequence ID" value="SZX62287.1"/>
    <property type="molecule type" value="Genomic_DNA"/>
</dbReference>
<feature type="transmembrane region" description="Helical" evidence="7">
    <location>
        <begin position="85"/>
        <end position="104"/>
    </location>
</feature>
<feature type="compositionally biased region" description="Low complexity" evidence="6">
    <location>
        <begin position="583"/>
        <end position="611"/>
    </location>
</feature>
<feature type="region of interest" description="Disordered" evidence="6">
    <location>
        <begin position="456"/>
        <end position="490"/>
    </location>
</feature>
<evidence type="ECO:0000256" key="2">
    <source>
        <dbReference type="ARBA" id="ARBA00007635"/>
    </source>
</evidence>
<evidence type="ECO:0000313" key="10">
    <source>
        <dbReference type="Proteomes" id="UP000256970"/>
    </source>
</evidence>
<feature type="domain" description="EamA" evidence="8">
    <location>
        <begin position="21"/>
        <end position="153"/>
    </location>
</feature>
<evidence type="ECO:0000313" key="9">
    <source>
        <dbReference type="EMBL" id="SZX62287.1"/>
    </source>
</evidence>
<feature type="transmembrane region" description="Helical" evidence="7">
    <location>
        <begin position="203"/>
        <end position="223"/>
    </location>
</feature>
<comment type="subcellular location">
    <subcellularLocation>
        <location evidence="1">Membrane</location>
        <topology evidence="1">Multi-pass membrane protein</topology>
    </subcellularLocation>
</comment>
<feature type="transmembrane region" description="Helical" evidence="7">
    <location>
        <begin position="289"/>
        <end position="307"/>
    </location>
</feature>
<feature type="transmembrane region" description="Helical" evidence="7">
    <location>
        <begin position="135"/>
        <end position="159"/>
    </location>
</feature>
<feature type="domain" description="EamA" evidence="8">
    <location>
        <begin position="172"/>
        <end position="306"/>
    </location>
</feature>
<feature type="transmembrane region" description="Helical" evidence="7">
    <location>
        <begin position="54"/>
        <end position="73"/>
    </location>
</feature>
<feature type="transmembrane region" description="Helical" evidence="7">
    <location>
        <begin position="21"/>
        <end position="42"/>
    </location>
</feature>
<keyword evidence="5 7" id="KW-0472">Membrane</keyword>
<comment type="similarity">
    <text evidence="2">Belongs to the drug/metabolite transporter (DMT) superfamily. Plant drug/metabolite exporter (P-DME) (TC 2.A.7.4) family.</text>
</comment>
<evidence type="ECO:0000256" key="7">
    <source>
        <dbReference type="SAM" id="Phobius"/>
    </source>
</evidence>
<evidence type="ECO:0000256" key="3">
    <source>
        <dbReference type="ARBA" id="ARBA00022692"/>
    </source>
</evidence>
<dbReference type="SUPFAM" id="SSF103481">
    <property type="entry name" value="Multidrug resistance efflux transporter EmrE"/>
    <property type="match status" value="2"/>
</dbReference>
<evidence type="ECO:0000256" key="1">
    <source>
        <dbReference type="ARBA" id="ARBA00004141"/>
    </source>
</evidence>
<dbReference type="InterPro" id="IPR037185">
    <property type="entry name" value="EmrE-like"/>
</dbReference>
<dbReference type="PANTHER" id="PTHR22911">
    <property type="entry name" value="ACYL-MALONYL CONDENSING ENZYME-RELATED"/>
    <property type="match status" value="1"/>
</dbReference>
<dbReference type="Gene3D" id="1.10.3730.20">
    <property type="match status" value="1"/>
</dbReference>
<feature type="transmembrane region" description="Helical" evidence="7">
    <location>
        <begin position="171"/>
        <end position="191"/>
    </location>
</feature>
<feature type="region of interest" description="Disordered" evidence="6">
    <location>
        <begin position="377"/>
        <end position="444"/>
    </location>
</feature>
<sequence length="611" mass="63797">MQWLHSSKDLLEKARRPLWQSGILCASLACVIFSFSSLQVKLTGGRVPVLQLCIIRSSISFCTSIAAGAASGIKPLFGQRQHFPLLFLRGFFGTLAIATSYIALLSLPLGDAVTIAQMRPPVTAVMARLLLNEPLGLTGAAGCLVSVAGVTILAHPPFLFGGHSSWGQQRLLGTLAGVASTLFASGTSYTIRRIGQKEPALVVALWFHTTTIALMVQPLLLGLPQHAKAVAPRDCLLLLGIATSSFFAQLLMTRSFQIMPAARAAAVSFTGVIYSHILGAIVFHEKLTLPTLAGGVLIFAGVLMVTVRRGSSSSGSSSSADRGQSDGAGADSSTLPGDDAAAEQQGLLAADARRQQQQQQQPDGLSVQLGRISIDAGHGSSMESRARQEPSKPGQQQQQQQQHSSAAGLRRPPWLQQLLGRDTSGGGGGSGSSSEATDQLLSSSRHLGSADTMFDSAQQGSRDAQALEAAAAAAAAAREPAGPQDDHGPFAAIPAEQQLQQQQQQHGNAEQQPLWQQHLDLEAAAAAPGAARSSTDAAGAADAAAGVLDPHQQLLLRGSQPSWASWPSFSAAGGSLDVAMLLQQQQQQQQEPPYGPGAAAPGVHQQQQQQL</sequence>
<evidence type="ECO:0000256" key="6">
    <source>
        <dbReference type="SAM" id="MobiDB-lite"/>
    </source>
</evidence>
<feature type="transmembrane region" description="Helical" evidence="7">
    <location>
        <begin position="264"/>
        <end position="282"/>
    </location>
</feature>
<keyword evidence="4 7" id="KW-1133">Transmembrane helix</keyword>
<organism evidence="9 10">
    <name type="scientific">Tetradesmus obliquus</name>
    <name type="common">Green alga</name>
    <name type="synonym">Acutodesmus obliquus</name>
    <dbReference type="NCBI Taxonomy" id="3088"/>
    <lineage>
        <taxon>Eukaryota</taxon>
        <taxon>Viridiplantae</taxon>
        <taxon>Chlorophyta</taxon>
        <taxon>core chlorophytes</taxon>
        <taxon>Chlorophyceae</taxon>
        <taxon>CS clade</taxon>
        <taxon>Sphaeropleales</taxon>
        <taxon>Scenedesmaceae</taxon>
        <taxon>Tetradesmus</taxon>
    </lineage>
</organism>
<feature type="compositionally biased region" description="Low complexity" evidence="6">
    <location>
        <begin position="464"/>
        <end position="477"/>
    </location>
</feature>
<feature type="compositionally biased region" description="Polar residues" evidence="6">
    <location>
        <begin position="435"/>
        <end position="444"/>
    </location>
</feature>
<dbReference type="Proteomes" id="UP000256970">
    <property type="component" value="Unassembled WGS sequence"/>
</dbReference>
<proteinExistence type="inferred from homology"/>